<protein>
    <submittedName>
        <fullName evidence="2">GNAT family N-acetyltransferase</fullName>
    </submittedName>
</protein>
<sequence length="201" mass="23897">MKQILNYQVQEVNQDQYWDTYYKEFMQDFPEELTFIREGLLTKEQMDKRKNLLKMTSNISHHFILKDGDKAIALFRGEQKDIDVYYLRHGVVKNEYRKQGILSECLNKAIEFCKELGFVQITCCFVLSNNNILSQMIKKDFYLTSIECHAEYGQIGWLSHYLNEDLKRAFFFRCGMVEFSKKLLDNSEGNVKKFNKILNGF</sequence>
<evidence type="ECO:0000313" key="3">
    <source>
        <dbReference type="Proteomes" id="UP000437748"/>
    </source>
</evidence>
<dbReference type="SUPFAM" id="SSF55729">
    <property type="entry name" value="Acyl-CoA N-acyltransferases (Nat)"/>
    <property type="match status" value="1"/>
</dbReference>
<organism evidence="2 3">
    <name type="scientific">Silvanigrella paludirubra</name>
    <dbReference type="NCBI Taxonomy" id="2499159"/>
    <lineage>
        <taxon>Bacteria</taxon>
        <taxon>Pseudomonadati</taxon>
        <taxon>Bdellovibrionota</taxon>
        <taxon>Oligoflexia</taxon>
        <taxon>Silvanigrellales</taxon>
        <taxon>Silvanigrellaceae</taxon>
        <taxon>Silvanigrella</taxon>
    </lineage>
</organism>
<comment type="caution">
    <text evidence="2">The sequence shown here is derived from an EMBL/GenBank/DDBJ whole genome shotgun (WGS) entry which is preliminary data.</text>
</comment>
<keyword evidence="3" id="KW-1185">Reference proteome</keyword>
<dbReference type="EMBL" id="WFLM01000009">
    <property type="protein sequence ID" value="KAB8035857.1"/>
    <property type="molecule type" value="Genomic_DNA"/>
</dbReference>
<reference evidence="2 3" key="1">
    <citation type="submission" date="2019-10" db="EMBL/GenBank/DDBJ databases">
        <title>New species of Slilvanegrellaceae.</title>
        <authorList>
            <person name="Pitt A."/>
            <person name="Hahn M.W."/>
        </authorList>
    </citation>
    <scope>NUCLEOTIDE SEQUENCE [LARGE SCALE GENOMIC DNA]</scope>
    <source>
        <strain evidence="2 3">SP-Ram-0.45-NSY-1</strain>
    </source>
</reference>
<evidence type="ECO:0000259" key="1">
    <source>
        <dbReference type="PROSITE" id="PS51186"/>
    </source>
</evidence>
<keyword evidence="2" id="KW-0808">Transferase</keyword>
<dbReference type="Pfam" id="PF00583">
    <property type="entry name" value="Acetyltransf_1"/>
    <property type="match status" value="1"/>
</dbReference>
<dbReference type="CDD" id="cd04301">
    <property type="entry name" value="NAT_SF"/>
    <property type="match status" value="1"/>
</dbReference>
<dbReference type="GO" id="GO:0016747">
    <property type="term" value="F:acyltransferase activity, transferring groups other than amino-acyl groups"/>
    <property type="evidence" value="ECO:0007669"/>
    <property type="project" value="InterPro"/>
</dbReference>
<dbReference type="InterPro" id="IPR016181">
    <property type="entry name" value="Acyl_CoA_acyltransferase"/>
</dbReference>
<dbReference type="PROSITE" id="PS51186">
    <property type="entry name" value="GNAT"/>
    <property type="match status" value="1"/>
</dbReference>
<dbReference type="AlphaFoldDB" id="A0A6N6VPA2"/>
<name>A0A6N6VPA2_9BACT</name>
<dbReference type="OrthoDB" id="9342569at2"/>
<proteinExistence type="predicted"/>
<feature type="domain" description="N-acetyltransferase" evidence="1">
    <location>
        <begin position="7"/>
        <end position="197"/>
    </location>
</feature>
<dbReference type="Gene3D" id="3.40.630.30">
    <property type="match status" value="1"/>
</dbReference>
<dbReference type="InterPro" id="IPR000182">
    <property type="entry name" value="GNAT_dom"/>
</dbReference>
<dbReference type="Proteomes" id="UP000437748">
    <property type="component" value="Unassembled WGS sequence"/>
</dbReference>
<evidence type="ECO:0000313" key="2">
    <source>
        <dbReference type="EMBL" id="KAB8035857.1"/>
    </source>
</evidence>
<gene>
    <name evidence="2" type="ORF">GCL60_16640</name>
</gene>
<accession>A0A6N6VPA2</accession>
<dbReference type="RefSeq" id="WP_153421882.1">
    <property type="nucleotide sequence ID" value="NZ_WFLM01000009.1"/>
</dbReference>